<evidence type="ECO:0000256" key="1">
    <source>
        <dbReference type="ARBA" id="ARBA00009941"/>
    </source>
</evidence>
<proteinExistence type="evidence at transcript level"/>
<evidence type="ECO:0000256" key="3">
    <source>
        <dbReference type="ARBA" id="ARBA00022729"/>
    </source>
</evidence>
<dbReference type="Gene3D" id="1.10.132.130">
    <property type="match status" value="1"/>
</dbReference>
<evidence type="ECO:0000256" key="7">
    <source>
        <dbReference type="ARBA" id="ARBA00023180"/>
    </source>
</evidence>
<evidence type="ECO:0000256" key="8">
    <source>
        <dbReference type="PIRSR" id="PIRSR019663-1"/>
    </source>
</evidence>
<keyword evidence="7" id="KW-0325">Glycoprotein</keyword>
<dbReference type="GO" id="GO:0004197">
    <property type="term" value="F:cysteine-type endopeptidase activity"/>
    <property type="evidence" value="ECO:0007669"/>
    <property type="project" value="InterPro"/>
</dbReference>
<organism evidence="10">
    <name type="scientific">Lotus japonicus</name>
    <name type="common">Lotus corniculatus var. japonicus</name>
    <dbReference type="NCBI Taxonomy" id="34305"/>
    <lineage>
        <taxon>Eukaryota</taxon>
        <taxon>Viridiplantae</taxon>
        <taxon>Streptophyta</taxon>
        <taxon>Embryophyta</taxon>
        <taxon>Tracheophyta</taxon>
        <taxon>Spermatophyta</taxon>
        <taxon>Magnoliopsida</taxon>
        <taxon>eudicotyledons</taxon>
        <taxon>Gunneridae</taxon>
        <taxon>Pentapetalae</taxon>
        <taxon>rosids</taxon>
        <taxon>fabids</taxon>
        <taxon>Fabales</taxon>
        <taxon>Fabaceae</taxon>
        <taxon>Papilionoideae</taxon>
        <taxon>50 kb inversion clade</taxon>
        <taxon>NPAAA clade</taxon>
        <taxon>Hologalegina</taxon>
        <taxon>robinioid clade</taxon>
        <taxon>Loteae</taxon>
        <taxon>Lotus</taxon>
    </lineage>
</organism>
<sequence>MHYSMQDYTGENVTVENLYAVLLGDKSKVKGGSGKVINSKPEDTIFIYYSDHGGPGVLGMPSMPYLYAMDFINVLKKKHAAGGYKEMVIYVEACESGSVFEGIMPKDLNVYVTTASNAQESSWGTYCPGMDPPPPPEYITCLGDLYSVAWMEDSETHNLKRETVEQQYQWVKKRTSNFNNYAIGSHVMEYGDTNITAEKLYVFQGFDPATVNFLPHNGRLEAKMGIINQRDAELYSMWELYKRSYYQPEKKREILEQIEETVKHRNHLDGSMELIGNFLYGPGKGSSVLQSVRAPGLPLVDDWACLKSMVRMFEAHCGSLTQYGMKHMRAFANICNSGISQTSVNLAFVAACSGYDVGRLHPLKAGFSA</sequence>
<dbReference type="InterPro" id="IPR001096">
    <property type="entry name" value="Peptidase_C13"/>
</dbReference>
<evidence type="ECO:0000313" key="10">
    <source>
        <dbReference type="EMBL" id="AFK40405.1"/>
    </source>
</evidence>
<dbReference type="MEROPS" id="C13.001"/>
<dbReference type="Gene3D" id="3.40.50.1460">
    <property type="match status" value="1"/>
</dbReference>
<dbReference type="InterPro" id="IPR043577">
    <property type="entry name" value="AE"/>
</dbReference>
<dbReference type="CDD" id="cd21115">
    <property type="entry name" value="legumain_C"/>
    <property type="match status" value="1"/>
</dbReference>
<dbReference type="PANTHER" id="PTHR12000:SF42">
    <property type="entry name" value="LEGUMAIN"/>
    <property type="match status" value="1"/>
</dbReference>
<dbReference type="AlphaFoldDB" id="I3SJG3"/>
<accession>I3SJG3</accession>
<dbReference type="GO" id="GO:0051603">
    <property type="term" value="P:proteolysis involved in protein catabolic process"/>
    <property type="evidence" value="ECO:0007669"/>
    <property type="project" value="InterPro"/>
</dbReference>
<dbReference type="EMBL" id="BT140610">
    <property type="protein sequence ID" value="AFK40405.1"/>
    <property type="molecule type" value="mRNA"/>
</dbReference>
<name>I3SJG3_LOTJA</name>
<protein>
    <recommendedName>
        <fullName evidence="9">Legumain prodomain domain-containing protein</fullName>
    </recommendedName>
</protein>
<feature type="active site" description="Nucleophile" evidence="8">
    <location>
        <position position="94"/>
    </location>
</feature>
<dbReference type="PIRSF" id="PIRSF019663">
    <property type="entry name" value="Legumain"/>
    <property type="match status" value="1"/>
</dbReference>
<dbReference type="GO" id="GO:0005773">
    <property type="term" value="C:vacuole"/>
    <property type="evidence" value="ECO:0007669"/>
    <property type="project" value="GOC"/>
</dbReference>
<dbReference type="GO" id="GO:0006624">
    <property type="term" value="P:vacuolar protein processing"/>
    <property type="evidence" value="ECO:0007669"/>
    <property type="project" value="TreeGrafter"/>
</dbReference>
<keyword evidence="6" id="KW-1015">Disulfide bond</keyword>
<reference evidence="10" key="1">
    <citation type="submission" date="2012-05" db="EMBL/GenBank/DDBJ databases">
        <authorList>
            <person name="Krishnakumar V."/>
            <person name="Cheung F."/>
            <person name="Xiao Y."/>
            <person name="Chan A."/>
            <person name="Moskal W.A."/>
            <person name="Town C.D."/>
        </authorList>
    </citation>
    <scope>NUCLEOTIDE SEQUENCE</scope>
</reference>
<comment type="similarity">
    <text evidence="1">Belongs to the peptidase C13 family.</text>
</comment>
<evidence type="ECO:0000259" key="9">
    <source>
        <dbReference type="Pfam" id="PF20985"/>
    </source>
</evidence>
<evidence type="ECO:0000256" key="4">
    <source>
        <dbReference type="ARBA" id="ARBA00022801"/>
    </source>
</evidence>
<dbReference type="FunFam" id="1.10.132.130:FF:000001">
    <property type="entry name" value="Vacuolar-processing enzyme beta-isozyme"/>
    <property type="match status" value="1"/>
</dbReference>
<dbReference type="PANTHER" id="PTHR12000">
    <property type="entry name" value="HEMOGLOBINASE FAMILY MEMBER"/>
    <property type="match status" value="1"/>
</dbReference>
<evidence type="ECO:0000256" key="5">
    <source>
        <dbReference type="ARBA" id="ARBA00022807"/>
    </source>
</evidence>
<dbReference type="InterPro" id="IPR048501">
    <property type="entry name" value="Legum_prodom"/>
</dbReference>
<dbReference type="PIRSF" id="PIRSF500139">
    <property type="entry name" value="AE"/>
    <property type="match status" value="1"/>
</dbReference>
<dbReference type="InterPro" id="IPR046427">
    <property type="entry name" value="Legumain_prodom_sf"/>
</dbReference>
<dbReference type="PRINTS" id="PR00776">
    <property type="entry name" value="HEMOGLOBNASE"/>
</dbReference>
<feature type="active site" evidence="8">
    <location>
        <position position="52"/>
    </location>
</feature>
<keyword evidence="5" id="KW-0788">Thiol protease</keyword>
<dbReference type="Pfam" id="PF20985">
    <property type="entry name" value="Legum_prodom"/>
    <property type="match status" value="1"/>
</dbReference>
<keyword evidence="3" id="KW-0732">Signal</keyword>
<dbReference type="Pfam" id="PF01650">
    <property type="entry name" value="Peptidase_C13"/>
    <property type="match status" value="1"/>
</dbReference>
<feature type="domain" description="Legumain prodomain" evidence="9">
    <location>
        <begin position="256"/>
        <end position="352"/>
    </location>
</feature>
<evidence type="ECO:0000256" key="2">
    <source>
        <dbReference type="ARBA" id="ARBA00022670"/>
    </source>
</evidence>
<keyword evidence="2" id="KW-0645">Protease</keyword>
<evidence type="ECO:0000256" key="6">
    <source>
        <dbReference type="ARBA" id="ARBA00023157"/>
    </source>
</evidence>
<keyword evidence="4" id="KW-0378">Hydrolase</keyword>